<gene>
    <name evidence="1" type="ORF">GCM10010405_51230</name>
</gene>
<comment type="caution">
    <text evidence="1">The sequence shown here is derived from an EMBL/GenBank/DDBJ whole genome shotgun (WGS) entry which is preliminary data.</text>
</comment>
<sequence>MEVEAGETEDDPSVRALREKLRDRLREAVGGGRWACMSVRKILARAGASPGSDFLRETLCRSR</sequence>
<dbReference type="EMBL" id="BAAASZ010000035">
    <property type="protein sequence ID" value="GAA2460611.1"/>
    <property type="molecule type" value="Genomic_DNA"/>
</dbReference>
<name>A0ABN3KHZ2_9ACTN</name>
<evidence type="ECO:0000313" key="1">
    <source>
        <dbReference type="EMBL" id="GAA2460611.1"/>
    </source>
</evidence>
<protein>
    <submittedName>
        <fullName evidence="1">Uncharacterized protein</fullName>
    </submittedName>
</protein>
<keyword evidence="2" id="KW-1185">Reference proteome</keyword>
<proteinExistence type="predicted"/>
<organism evidence="1 2">
    <name type="scientific">Streptomyces macrosporus</name>
    <dbReference type="NCBI Taxonomy" id="44032"/>
    <lineage>
        <taxon>Bacteria</taxon>
        <taxon>Bacillati</taxon>
        <taxon>Actinomycetota</taxon>
        <taxon>Actinomycetes</taxon>
        <taxon>Kitasatosporales</taxon>
        <taxon>Streptomycetaceae</taxon>
        <taxon>Streptomyces</taxon>
    </lineage>
</organism>
<accession>A0ABN3KHZ2</accession>
<evidence type="ECO:0000313" key="2">
    <source>
        <dbReference type="Proteomes" id="UP001501638"/>
    </source>
</evidence>
<dbReference type="Proteomes" id="UP001501638">
    <property type="component" value="Unassembled WGS sequence"/>
</dbReference>
<reference evidence="1 2" key="1">
    <citation type="journal article" date="2019" name="Int. J. Syst. Evol. Microbiol.">
        <title>The Global Catalogue of Microorganisms (GCM) 10K type strain sequencing project: providing services to taxonomists for standard genome sequencing and annotation.</title>
        <authorList>
            <consortium name="The Broad Institute Genomics Platform"/>
            <consortium name="The Broad Institute Genome Sequencing Center for Infectious Disease"/>
            <person name="Wu L."/>
            <person name="Ma J."/>
        </authorList>
    </citation>
    <scope>NUCLEOTIDE SEQUENCE [LARGE SCALE GENOMIC DNA]</scope>
    <source>
        <strain evidence="1 2">JCM 6305</strain>
    </source>
</reference>